<evidence type="ECO:0000256" key="1">
    <source>
        <dbReference type="SAM" id="MobiDB-lite"/>
    </source>
</evidence>
<organism evidence="2 3">
    <name type="scientific">Dactylonectria macrodidyma</name>
    <dbReference type="NCBI Taxonomy" id="307937"/>
    <lineage>
        <taxon>Eukaryota</taxon>
        <taxon>Fungi</taxon>
        <taxon>Dikarya</taxon>
        <taxon>Ascomycota</taxon>
        <taxon>Pezizomycotina</taxon>
        <taxon>Sordariomycetes</taxon>
        <taxon>Hypocreomycetidae</taxon>
        <taxon>Hypocreales</taxon>
        <taxon>Nectriaceae</taxon>
        <taxon>Dactylonectria</taxon>
    </lineage>
</organism>
<feature type="region of interest" description="Disordered" evidence="1">
    <location>
        <begin position="1"/>
        <end position="32"/>
    </location>
</feature>
<evidence type="ECO:0000313" key="2">
    <source>
        <dbReference type="EMBL" id="KAH7175760.1"/>
    </source>
</evidence>
<protein>
    <submittedName>
        <fullName evidence="2">Uncharacterized protein</fullName>
    </submittedName>
</protein>
<keyword evidence="3" id="KW-1185">Reference proteome</keyword>
<accession>A0A9P9FSA9</accession>
<feature type="compositionally biased region" description="Basic and acidic residues" evidence="1">
    <location>
        <begin position="20"/>
        <end position="32"/>
    </location>
</feature>
<gene>
    <name evidence="2" type="ORF">EDB81DRAFT_770941</name>
</gene>
<sequence>MQVQPIRASGNDSSVAKSGPRAEEADGCLDTHHLPLPNASAFDTLYGQDKKARQAAPHPHFLQPIRELPPRRKVVWVWTCCNCGNGGMKISVDPCPYCRIPRCPNCSTRKLTIRAANGASESEGPSDD</sequence>
<proteinExistence type="predicted"/>
<dbReference type="Proteomes" id="UP000738349">
    <property type="component" value="Unassembled WGS sequence"/>
</dbReference>
<reference evidence="2" key="1">
    <citation type="journal article" date="2021" name="Nat. Commun.">
        <title>Genetic determinants of endophytism in the Arabidopsis root mycobiome.</title>
        <authorList>
            <person name="Mesny F."/>
            <person name="Miyauchi S."/>
            <person name="Thiergart T."/>
            <person name="Pickel B."/>
            <person name="Atanasova L."/>
            <person name="Karlsson M."/>
            <person name="Huettel B."/>
            <person name="Barry K.W."/>
            <person name="Haridas S."/>
            <person name="Chen C."/>
            <person name="Bauer D."/>
            <person name="Andreopoulos W."/>
            <person name="Pangilinan J."/>
            <person name="LaButti K."/>
            <person name="Riley R."/>
            <person name="Lipzen A."/>
            <person name="Clum A."/>
            <person name="Drula E."/>
            <person name="Henrissat B."/>
            <person name="Kohler A."/>
            <person name="Grigoriev I.V."/>
            <person name="Martin F.M."/>
            <person name="Hacquard S."/>
        </authorList>
    </citation>
    <scope>NUCLEOTIDE SEQUENCE</scope>
    <source>
        <strain evidence="2">MPI-CAGE-AT-0147</strain>
    </source>
</reference>
<dbReference type="EMBL" id="JAGMUV010000001">
    <property type="protein sequence ID" value="KAH7175760.1"/>
    <property type="molecule type" value="Genomic_DNA"/>
</dbReference>
<dbReference type="OrthoDB" id="5100024at2759"/>
<evidence type="ECO:0000313" key="3">
    <source>
        <dbReference type="Proteomes" id="UP000738349"/>
    </source>
</evidence>
<dbReference type="AlphaFoldDB" id="A0A9P9FSA9"/>
<comment type="caution">
    <text evidence="2">The sequence shown here is derived from an EMBL/GenBank/DDBJ whole genome shotgun (WGS) entry which is preliminary data.</text>
</comment>
<name>A0A9P9FSA9_9HYPO</name>